<keyword evidence="6" id="KW-0325">Glycoprotein</keyword>
<gene>
    <name evidence="8" type="ORF">PIB30_070632</name>
</gene>
<feature type="domain" description="BURP" evidence="7">
    <location>
        <begin position="1"/>
        <end position="129"/>
    </location>
</feature>
<comment type="caution">
    <text evidence="8">The sequence shown here is derived from an EMBL/GenBank/DDBJ whole genome shotgun (WGS) entry which is preliminary data.</text>
</comment>
<dbReference type="Pfam" id="PF03181">
    <property type="entry name" value="BURP"/>
    <property type="match status" value="1"/>
</dbReference>
<keyword evidence="9" id="KW-1185">Reference proteome</keyword>
<dbReference type="PANTHER" id="PTHR31458:SF2">
    <property type="entry name" value="POLYGALACTURONASE 1 BETA-LIKE PROTEIN 2"/>
    <property type="match status" value="1"/>
</dbReference>
<evidence type="ECO:0000313" key="9">
    <source>
        <dbReference type="Proteomes" id="UP001341840"/>
    </source>
</evidence>
<comment type="subcellular location">
    <subcellularLocation>
        <location evidence="1">Secreted</location>
        <location evidence="1">Cell wall</location>
    </subcellularLocation>
    <subcellularLocation>
        <location evidence="2">Secreted</location>
        <location evidence="2">Extracellular space</location>
        <location evidence="2">Apoplast</location>
    </subcellularLocation>
</comment>
<dbReference type="EMBL" id="JASCZI010151834">
    <property type="protein sequence ID" value="MED6174612.1"/>
    <property type="molecule type" value="Genomic_DNA"/>
</dbReference>
<evidence type="ECO:0000313" key="8">
    <source>
        <dbReference type="EMBL" id="MED6174612.1"/>
    </source>
</evidence>
<dbReference type="Proteomes" id="UP001341840">
    <property type="component" value="Unassembled WGS sequence"/>
</dbReference>
<sequence length="129" mass="14524">MLKEGYILQLPNIKDNVPTTVLLPRSIVSKLPFSSSGLSGIFKTTSNKYIMGMMIKEYVEECMRANSASEIKRCVGSMEDMIDFATSILGRDITVMSTKNVNGSKKNLMGWQWGRSGRVFKYPYQIPNL</sequence>
<keyword evidence="5" id="KW-0732">Signal</keyword>
<evidence type="ECO:0000256" key="1">
    <source>
        <dbReference type="ARBA" id="ARBA00004191"/>
    </source>
</evidence>
<keyword evidence="4" id="KW-0052">Apoplast</keyword>
<reference evidence="8 9" key="1">
    <citation type="journal article" date="2023" name="Plants (Basel)">
        <title>Bridging the Gap: Combining Genomics and Transcriptomics Approaches to Understand Stylosanthes scabra, an Orphan Legume from the Brazilian Caatinga.</title>
        <authorList>
            <person name="Ferreira-Neto J.R.C."/>
            <person name="da Silva M.D."/>
            <person name="Binneck E."/>
            <person name="de Melo N.F."/>
            <person name="da Silva R.H."/>
            <person name="de Melo A.L.T.M."/>
            <person name="Pandolfi V."/>
            <person name="Bustamante F.O."/>
            <person name="Brasileiro-Vidal A.C."/>
            <person name="Benko-Iseppon A.M."/>
        </authorList>
    </citation>
    <scope>NUCLEOTIDE SEQUENCE [LARGE SCALE GENOMIC DNA]</scope>
    <source>
        <tissue evidence="8">Leaves</tissue>
    </source>
</reference>
<evidence type="ECO:0000256" key="2">
    <source>
        <dbReference type="ARBA" id="ARBA00004271"/>
    </source>
</evidence>
<evidence type="ECO:0000256" key="4">
    <source>
        <dbReference type="ARBA" id="ARBA00022523"/>
    </source>
</evidence>
<accession>A0ABU6VNT0</accession>
<evidence type="ECO:0000256" key="5">
    <source>
        <dbReference type="ARBA" id="ARBA00022729"/>
    </source>
</evidence>
<dbReference type="InterPro" id="IPR051897">
    <property type="entry name" value="PG-associated_BURP"/>
</dbReference>
<protein>
    <recommendedName>
        <fullName evidence="7">BURP domain-containing protein</fullName>
    </recommendedName>
</protein>
<keyword evidence="3" id="KW-0134">Cell wall</keyword>
<name>A0ABU6VNT0_9FABA</name>
<evidence type="ECO:0000256" key="3">
    <source>
        <dbReference type="ARBA" id="ARBA00022512"/>
    </source>
</evidence>
<proteinExistence type="predicted"/>
<dbReference type="SMART" id="SM01045">
    <property type="entry name" value="BURP"/>
    <property type="match status" value="1"/>
</dbReference>
<dbReference type="InterPro" id="IPR004873">
    <property type="entry name" value="BURP_dom"/>
</dbReference>
<dbReference type="PANTHER" id="PTHR31458">
    <property type="entry name" value="POLYGALACTURONASE 1 BETA-LIKE PROTEIN 2"/>
    <property type="match status" value="1"/>
</dbReference>
<evidence type="ECO:0000259" key="7">
    <source>
        <dbReference type="PROSITE" id="PS51277"/>
    </source>
</evidence>
<dbReference type="PROSITE" id="PS51277">
    <property type="entry name" value="BURP"/>
    <property type="match status" value="1"/>
</dbReference>
<organism evidence="8 9">
    <name type="scientific">Stylosanthes scabra</name>
    <dbReference type="NCBI Taxonomy" id="79078"/>
    <lineage>
        <taxon>Eukaryota</taxon>
        <taxon>Viridiplantae</taxon>
        <taxon>Streptophyta</taxon>
        <taxon>Embryophyta</taxon>
        <taxon>Tracheophyta</taxon>
        <taxon>Spermatophyta</taxon>
        <taxon>Magnoliopsida</taxon>
        <taxon>eudicotyledons</taxon>
        <taxon>Gunneridae</taxon>
        <taxon>Pentapetalae</taxon>
        <taxon>rosids</taxon>
        <taxon>fabids</taxon>
        <taxon>Fabales</taxon>
        <taxon>Fabaceae</taxon>
        <taxon>Papilionoideae</taxon>
        <taxon>50 kb inversion clade</taxon>
        <taxon>dalbergioids sensu lato</taxon>
        <taxon>Dalbergieae</taxon>
        <taxon>Pterocarpus clade</taxon>
        <taxon>Stylosanthes</taxon>
    </lineage>
</organism>
<evidence type="ECO:0000256" key="6">
    <source>
        <dbReference type="ARBA" id="ARBA00023180"/>
    </source>
</evidence>
<keyword evidence="3" id="KW-0964">Secreted</keyword>